<keyword evidence="2 3" id="KW-0802">TPR repeat</keyword>
<gene>
    <name evidence="5" type="ORF">SAMN05421795_102155</name>
</gene>
<dbReference type="PANTHER" id="PTHR45586">
    <property type="entry name" value="TPR REPEAT-CONTAINING PROTEIN PA4667"/>
    <property type="match status" value="1"/>
</dbReference>
<dbReference type="Pfam" id="PF13174">
    <property type="entry name" value="TPR_6"/>
    <property type="match status" value="1"/>
</dbReference>
<dbReference type="SMART" id="SM00028">
    <property type="entry name" value="TPR"/>
    <property type="match status" value="6"/>
</dbReference>
<dbReference type="OrthoDB" id="9766710at2"/>
<keyword evidence="4" id="KW-0732">Signal</keyword>
<sequence length="572" mass="61268">MPLSFPRPAVLCKVPAALALTFALAAPLAAEAPAGAYLAARFASANDDYAAAATYYARALAGDSANVMLQESALVAYLGSGDLDRAARLAQEAGARSPSQIAALVQLAAAGKAGDYAAAGALLDDGLRVGPLVEGLARGWIALGRGQMSEAVRHFDALTAEPGLTAFGAYHKALALASVGDFEGADAIFSGEASRVLRSTRRGVLAYAEILSQLERNDDALAVLEAVFGADPDPEATKMIETLRAGGTLPFSIVTDARDGLAETYLTVAGALRGETPDAYTLVYARLGAYLRPDLADAMLLIGAILEEQQQYDLANAAYAQVPRSSPGFPAAETGRAGALIASGNADEGIEVLEALSRAYPRLPGVWMTLGDALRRAERYPEAATAYDRAVTLYGDPETVGWFLYYARGVALERSGEWDRAEADLKKALELSPDHPQVLNYLGYSWVDMGRNLDAALDMIERAVEARPDDGYIVDSLGWALYRLGRYREAAVQMERAVELTPEDPLINDHLGDVFWAVGRKREARFQWMRALSFEPEAEKDARRIRRKLEIGLDAVLAEEGAPPLRAADKQD</sequence>
<feature type="signal peptide" evidence="4">
    <location>
        <begin position="1"/>
        <end position="25"/>
    </location>
</feature>
<evidence type="ECO:0000313" key="5">
    <source>
        <dbReference type="EMBL" id="SIS64980.1"/>
    </source>
</evidence>
<dbReference type="PANTHER" id="PTHR45586:SF1">
    <property type="entry name" value="LIPOPOLYSACCHARIDE ASSEMBLY PROTEIN B"/>
    <property type="match status" value="1"/>
</dbReference>
<feature type="repeat" description="TPR" evidence="3">
    <location>
        <begin position="402"/>
        <end position="435"/>
    </location>
</feature>
<dbReference type="Proteomes" id="UP000186098">
    <property type="component" value="Unassembled WGS sequence"/>
</dbReference>
<dbReference type="InterPro" id="IPR019734">
    <property type="entry name" value="TPR_rpt"/>
</dbReference>
<dbReference type="Pfam" id="PF13432">
    <property type="entry name" value="TPR_16"/>
    <property type="match status" value="3"/>
</dbReference>
<keyword evidence="1" id="KW-0677">Repeat</keyword>
<accession>A0A1N7KU69</accession>
<dbReference type="PROSITE" id="PS50005">
    <property type="entry name" value="TPR"/>
    <property type="match status" value="3"/>
</dbReference>
<keyword evidence="6" id="KW-1185">Reference proteome</keyword>
<evidence type="ECO:0000256" key="3">
    <source>
        <dbReference type="PROSITE-ProRule" id="PRU00339"/>
    </source>
</evidence>
<dbReference type="AlphaFoldDB" id="A0A1N7KU69"/>
<dbReference type="EMBL" id="FTOM01000002">
    <property type="protein sequence ID" value="SIS64980.1"/>
    <property type="molecule type" value="Genomic_DNA"/>
</dbReference>
<dbReference type="InterPro" id="IPR011990">
    <property type="entry name" value="TPR-like_helical_dom_sf"/>
</dbReference>
<evidence type="ECO:0000256" key="4">
    <source>
        <dbReference type="SAM" id="SignalP"/>
    </source>
</evidence>
<evidence type="ECO:0000256" key="2">
    <source>
        <dbReference type="ARBA" id="ARBA00022803"/>
    </source>
</evidence>
<dbReference type="InterPro" id="IPR051012">
    <property type="entry name" value="CellSynth/LPSAsmb/PSIAsmb"/>
</dbReference>
<feature type="repeat" description="TPR" evidence="3">
    <location>
        <begin position="471"/>
        <end position="504"/>
    </location>
</feature>
<feature type="repeat" description="TPR" evidence="3">
    <location>
        <begin position="364"/>
        <end position="397"/>
    </location>
</feature>
<evidence type="ECO:0000256" key="1">
    <source>
        <dbReference type="ARBA" id="ARBA00022737"/>
    </source>
</evidence>
<dbReference type="STRING" id="407234.SAMN05421795_102155"/>
<organism evidence="5 6">
    <name type="scientific">Phaeovulum vinaykumarii</name>
    <dbReference type="NCBI Taxonomy" id="407234"/>
    <lineage>
        <taxon>Bacteria</taxon>
        <taxon>Pseudomonadati</taxon>
        <taxon>Pseudomonadota</taxon>
        <taxon>Alphaproteobacteria</taxon>
        <taxon>Rhodobacterales</taxon>
        <taxon>Paracoccaceae</taxon>
        <taxon>Phaeovulum</taxon>
    </lineage>
</organism>
<dbReference type="SUPFAM" id="SSF48452">
    <property type="entry name" value="TPR-like"/>
    <property type="match status" value="2"/>
</dbReference>
<protein>
    <submittedName>
        <fullName evidence="5">Tetratricopeptide repeat-containing protein</fullName>
    </submittedName>
</protein>
<evidence type="ECO:0000313" key="6">
    <source>
        <dbReference type="Proteomes" id="UP000186098"/>
    </source>
</evidence>
<proteinExistence type="predicted"/>
<reference evidence="6" key="1">
    <citation type="submission" date="2017-01" db="EMBL/GenBank/DDBJ databases">
        <authorList>
            <person name="Varghese N."/>
            <person name="Submissions S."/>
        </authorList>
    </citation>
    <scope>NUCLEOTIDE SEQUENCE [LARGE SCALE GENOMIC DNA]</scope>
    <source>
        <strain evidence="6">DSM 18714</strain>
    </source>
</reference>
<name>A0A1N7KU69_9RHOB</name>
<feature type="chain" id="PRO_5012930124" evidence="4">
    <location>
        <begin position="26"/>
        <end position="572"/>
    </location>
</feature>
<dbReference type="RefSeq" id="WP_076363864.1">
    <property type="nucleotide sequence ID" value="NZ_FTOM01000002.1"/>
</dbReference>
<dbReference type="Gene3D" id="1.25.40.10">
    <property type="entry name" value="Tetratricopeptide repeat domain"/>
    <property type="match status" value="2"/>
</dbReference>